<keyword evidence="2" id="KW-1185">Reference proteome</keyword>
<gene>
    <name evidence="1" type="ORF">RPERSI_LOCUS25373</name>
</gene>
<proteinExistence type="predicted"/>
<evidence type="ECO:0000313" key="1">
    <source>
        <dbReference type="EMBL" id="CAG8820524.1"/>
    </source>
</evidence>
<protein>
    <submittedName>
        <fullName evidence="1">13233_t:CDS:1</fullName>
    </submittedName>
</protein>
<dbReference type="Proteomes" id="UP000789920">
    <property type="component" value="Unassembled WGS sequence"/>
</dbReference>
<reference evidence="1" key="1">
    <citation type="submission" date="2021-06" db="EMBL/GenBank/DDBJ databases">
        <authorList>
            <person name="Kallberg Y."/>
            <person name="Tangrot J."/>
            <person name="Rosling A."/>
        </authorList>
    </citation>
    <scope>NUCLEOTIDE SEQUENCE</scope>
    <source>
        <strain evidence="1">MA461A</strain>
    </source>
</reference>
<organism evidence="1 2">
    <name type="scientific">Racocetra persica</name>
    <dbReference type="NCBI Taxonomy" id="160502"/>
    <lineage>
        <taxon>Eukaryota</taxon>
        <taxon>Fungi</taxon>
        <taxon>Fungi incertae sedis</taxon>
        <taxon>Mucoromycota</taxon>
        <taxon>Glomeromycotina</taxon>
        <taxon>Glomeromycetes</taxon>
        <taxon>Diversisporales</taxon>
        <taxon>Gigasporaceae</taxon>
        <taxon>Racocetra</taxon>
    </lineage>
</organism>
<sequence length="57" mass="6836">EIHKKAQESSKLKSELKESVRDVQEILNSQTEWFRLKNTKFKYYSLASQETIIEVFE</sequence>
<feature type="non-terminal residue" evidence="1">
    <location>
        <position position="57"/>
    </location>
</feature>
<accession>A0ACA9S0M1</accession>
<name>A0ACA9S0M1_9GLOM</name>
<dbReference type="EMBL" id="CAJVQC010083750">
    <property type="protein sequence ID" value="CAG8820524.1"/>
    <property type="molecule type" value="Genomic_DNA"/>
</dbReference>
<evidence type="ECO:0000313" key="2">
    <source>
        <dbReference type="Proteomes" id="UP000789920"/>
    </source>
</evidence>
<comment type="caution">
    <text evidence="1">The sequence shown here is derived from an EMBL/GenBank/DDBJ whole genome shotgun (WGS) entry which is preliminary data.</text>
</comment>
<feature type="non-terminal residue" evidence="1">
    <location>
        <position position="1"/>
    </location>
</feature>